<proteinExistence type="predicted"/>
<dbReference type="Pfam" id="PF05990">
    <property type="entry name" value="DUF900"/>
    <property type="match status" value="1"/>
</dbReference>
<gene>
    <name evidence="1" type="ORF">AE618_08645</name>
</gene>
<sequence>MSGALGKLDVSDPSVVKATREAGVQVVDITGLKSSDSFKHSRFAELAALYPKLSAAHANGAPLDLRRSGAFVFNAVGATVSSPFLLAGKVVGGD</sequence>
<comment type="caution">
    <text evidence="1">The sequence shown here is derived from an EMBL/GenBank/DDBJ whole genome shotgun (WGS) entry which is preliminary data.</text>
</comment>
<dbReference type="EMBL" id="LGSZ01000029">
    <property type="protein sequence ID" value="KPH81392.1"/>
    <property type="molecule type" value="Genomic_DNA"/>
</dbReference>
<evidence type="ECO:0000313" key="1">
    <source>
        <dbReference type="EMBL" id="KPH81392.1"/>
    </source>
</evidence>
<keyword evidence="2" id="KW-1185">Reference proteome</keyword>
<protein>
    <submittedName>
        <fullName evidence="1">Uncharacterized protein</fullName>
    </submittedName>
</protein>
<reference evidence="1 2" key="1">
    <citation type="submission" date="2015-07" db="EMBL/GenBank/DDBJ databases">
        <title>Whole genome sequencing of Bosea vaviloviae isolated from cave pool.</title>
        <authorList>
            <person name="Tan N.E.H."/>
            <person name="Lee Y.P."/>
            <person name="Gan H.M."/>
            <person name="Barton H."/>
            <person name="Savka M.A."/>
        </authorList>
    </citation>
    <scope>NUCLEOTIDE SEQUENCE [LARGE SCALE GENOMIC DNA]</scope>
    <source>
        <strain evidence="1 2">SD260</strain>
    </source>
</reference>
<dbReference type="AlphaFoldDB" id="A0A0N1F4R8"/>
<evidence type="ECO:0000313" key="2">
    <source>
        <dbReference type="Proteomes" id="UP000037822"/>
    </source>
</evidence>
<dbReference type="RefSeq" id="WP_054208657.1">
    <property type="nucleotide sequence ID" value="NZ_LGSZ01000029.1"/>
</dbReference>
<organism evidence="1 2">
    <name type="scientific">Bosea vaviloviae</name>
    <dbReference type="NCBI Taxonomy" id="1526658"/>
    <lineage>
        <taxon>Bacteria</taxon>
        <taxon>Pseudomonadati</taxon>
        <taxon>Pseudomonadota</taxon>
        <taxon>Alphaproteobacteria</taxon>
        <taxon>Hyphomicrobiales</taxon>
        <taxon>Boseaceae</taxon>
        <taxon>Bosea</taxon>
    </lineage>
</organism>
<dbReference type="Proteomes" id="UP000037822">
    <property type="component" value="Unassembled WGS sequence"/>
</dbReference>
<name>A0A0N1F4R8_9HYPH</name>
<accession>A0A0N1F4R8</accession>
<dbReference type="PATRIC" id="fig|1526658.3.peg.2752"/>
<dbReference type="InterPro" id="IPR010297">
    <property type="entry name" value="DUF900_hydrolase"/>
</dbReference>